<name>A0A0G3HJ61_9CORY</name>
<evidence type="ECO:0000259" key="1">
    <source>
        <dbReference type="PROSITE" id="PS51704"/>
    </source>
</evidence>
<dbReference type="InterPro" id="IPR017946">
    <property type="entry name" value="PLC-like_Pdiesterase_TIM-brl"/>
</dbReference>
<evidence type="ECO:0000313" key="3">
    <source>
        <dbReference type="Proteomes" id="UP000035548"/>
    </source>
</evidence>
<dbReference type="STRING" id="1072256.CUTER_10125"/>
<dbReference type="RefSeq" id="WP_052844115.1">
    <property type="nucleotide sequence ID" value="NZ_CP011546.1"/>
</dbReference>
<dbReference type="AlphaFoldDB" id="A0A0G3HJ61"/>
<dbReference type="InterPro" id="IPR030395">
    <property type="entry name" value="GP_PDE_dom"/>
</dbReference>
<sequence length="292" mass="32079">MKSLPHAFDLQAHRFGRGQWTEESAAGIAGSLALNVTTLELDIVLAADGTPVVWHDPTVQADKCVDTAPATDGDPAFPYVGKYLHELSFDQLRTLNCNVALDAFPDADHAEVNRMLQLSDVFELTKDHPDVFFNIETKREFDNPEHTASPQEFVDAILDVVRRYDKADRVMIQSFDYSTFPLVAAAAPEIPLLMLTWGEFDPDAAYLGNLKATSFFDAADQLGVSIISPNYLDIADPASYIARTHVQGLRVTPYTINDEADMAAWVDAGVDGIITDYPARLAALLDARGIAY</sequence>
<dbReference type="SUPFAM" id="SSF51695">
    <property type="entry name" value="PLC-like phosphodiesterases"/>
    <property type="match status" value="1"/>
</dbReference>
<evidence type="ECO:0000313" key="2">
    <source>
        <dbReference type="EMBL" id="AKK11993.1"/>
    </source>
</evidence>
<dbReference type="Gene3D" id="3.20.20.190">
    <property type="entry name" value="Phosphatidylinositol (PI) phosphodiesterase"/>
    <property type="match status" value="1"/>
</dbReference>
<dbReference type="KEGG" id="cut:CUTER_10125"/>
<protein>
    <submittedName>
        <fullName evidence="2">Glycerophosphoryl diester phosphodiesterase</fullName>
        <ecNumber evidence="2">3.1.4.46</ecNumber>
    </submittedName>
</protein>
<dbReference type="PANTHER" id="PTHR46211">
    <property type="entry name" value="GLYCEROPHOSPHORYL DIESTER PHOSPHODIESTERASE"/>
    <property type="match status" value="1"/>
</dbReference>
<dbReference type="PROSITE" id="PS51704">
    <property type="entry name" value="GP_PDE"/>
    <property type="match status" value="1"/>
</dbReference>
<gene>
    <name evidence="2" type="ORF">CUTER_10125</name>
</gene>
<dbReference type="GO" id="GO:0008889">
    <property type="term" value="F:glycerophosphodiester phosphodiesterase activity"/>
    <property type="evidence" value="ECO:0007669"/>
    <property type="project" value="UniProtKB-EC"/>
</dbReference>
<proteinExistence type="predicted"/>
<dbReference type="EC" id="3.1.4.46" evidence="2"/>
<reference evidence="2 3" key="1">
    <citation type="journal article" date="2015" name="Genome Announc.">
        <title>Virulence Factor Genes Detected in the Complete Genome Sequence of Corynebacterium uterequi DSM 45634, Isolated from the Uterus of a Maiden Mare.</title>
        <authorList>
            <person name="Ruckert C."/>
            <person name="Kriete M."/>
            <person name="Jaenicke S."/>
            <person name="Winkler A."/>
            <person name="Tauch A."/>
        </authorList>
    </citation>
    <scope>NUCLEOTIDE SEQUENCE [LARGE SCALE GENOMIC DNA]</scope>
    <source>
        <strain evidence="2 3">DSM 45634</strain>
    </source>
</reference>
<dbReference type="PANTHER" id="PTHR46211:SF14">
    <property type="entry name" value="GLYCEROPHOSPHODIESTER PHOSPHODIESTERASE"/>
    <property type="match status" value="1"/>
</dbReference>
<dbReference type="GO" id="GO:0006629">
    <property type="term" value="P:lipid metabolic process"/>
    <property type="evidence" value="ECO:0007669"/>
    <property type="project" value="InterPro"/>
</dbReference>
<reference evidence="3" key="2">
    <citation type="submission" date="2015-05" db="EMBL/GenBank/DDBJ databases">
        <title>Complete genome sequence of Corynebacterium uterequi DSM 45634, isolated from the uterus of a maiden mare.</title>
        <authorList>
            <person name="Ruckert C."/>
            <person name="Albersmeier A."/>
            <person name="Winkler A."/>
            <person name="Tauch A."/>
        </authorList>
    </citation>
    <scope>NUCLEOTIDE SEQUENCE [LARGE SCALE GENOMIC DNA]</scope>
    <source>
        <strain evidence="3">DSM 45634</strain>
    </source>
</reference>
<dbReference type="EMBL" id="CP011546">
    <property type="protein sequence ID" value="AKK11993.1"/>
    <property type="molecule type" value="Genomic_DNA"/>
</dbReference>
<dbReference type="PATRIC" id="fig|1072256.5.peg.1995"/>
<feature type="domain" description="GP-PDE" evidence="1">
    <location>
        <begin position="8"/>
        <end position="285"/>
    </location>
</feature>
<dbReference type="OrthoDB" id="384721at2"/>
<keyword evidence="3" id="KW-1185">Reference proteome</keyword>
<organism evidence="2 3">
    <name type="scientific">Corynebacterium uterequi</name>
    <dbReference type="NCBI Taxonomy" id="1072256"/>
    <lineage>
        <taxon>Bacteria</taxon>
        <taxon>Bacillati</taxon>
        <taxon>Actinomycetota</taxon>
        <taxon>Actinomycetes</taxon>
        <taxon>Mycobacteriales</taxon>
        <taxon>Corynebacteriaceae</taxon>
        <taxon>Corynebacterium</taxon>
    </lineage>
</organism>
<dbReference type="Proteomes" id="UP000035548">
    <property type="component" value="Chromosome"/>
</dbReference>
<keyword evidence="2" id="KW-0378">Hydrolase</keyword>
<dbReference type="Pfam" id="PF03009">
    <property type="entry name" value="GDPD"/>
    <property type="match status" value="1"/>
</dbReference>
<accession>A0A0G3HJ61</accession>